<dbReference type="GO" id="GO:0003676">
    <property type="term" value="F:nucleic acid binding"/>
    <property type="evidence" value="ECO:0007669"/>
    <property type="project" value="InterPro"/>
</dbReference>
<sequence>MLRSTFLHFEGIGPATEAALWRAGVRDWSEFLDAVPTMGMGGARGTAFVRDVESSERALAEGDAGWFARRLPAAEHWRMYPSFQSTTAYLDIETTSLSPYEGIVTVVTVHGRGETRTFVAEENLEELPAFLRRFGVLVTFNGRIFDVPFLSVRFPQLQPPPAHIDLRFLFYRLGQAGGLKRIEERLGLGTREGVEGIRGLDAVRLWQEYRRGSPTALDRLVRYNRADTVNLEPLLRYASSELSRRLLGPMPGPNAAPAH</sequence>
<dbReference type="InterPro" id="IPR012337">
    <property type="entry name" value="RNaseH-like_sf"/>
</dbReference>
<evidence type="ECO:0000313" key="2">
    <source>
        <dbReference type="EMBL" id="EQD31446.1"/>
    </source>
</evidence>
<feature type="domain" description="YprB ribonuclease H-like" evidence="1">
    <location>
        <begin position="88"/>
        <end position="237"/>
    </location>
</feature>
<dbReference type="EMBL" id="AUZY01012125">
    <property type="protein sequence ID" value="EQD31446.1"/>
    <property type="molecule type" value="Genomic_DNA"/>
</dbReference>
<proteinExistence type="predicted"/>
<dbReference type="PANTHER" id="PTHR38462">
    <property type="entry name" value="EXONUCLEASE-LIKE PROTEIN"/>
    <property type="match status" value="1"/>
</dbReference>
<dbReference type="PANTHER" id="PTHR38462:SF1">
    <property type="entry name" value="YPRB RIBONUCLEASE H-LIKE DOMAIN-CONTAINING PROTEIN"/>
    <property type="match status" value="1"/>
</dbReference>
<name>T0Y8G4_9ZZZZ</name>
<dbReference type="Gene3D" id="3.30.420.10">
    <property type="entry name" value="Ribonuclease H-like superfamily/Ribonuclease H"/>
    <property type="match status" value="1"/>
</dbReference>
<dbReference type="SUPFAM" id="SSF53098">
    <property type="entry name" value="Ribonuclease H-like"/>
    <property type="match status" value="1"/>
</dbReference>
<reference evidence="2" key="1">
    <citation type="submission" date="2013-08" db="EMBL/GenBank/DDBJ databases">
        <authorList>
            <person name="Mendez C."/>
            <person name="Richter M."/>
            <person name="Ferrer M."/>
            <person name="Sanchez J."/>
        </authorList>
    </citation>
    <scope>NUCLEOTIDE SEQUENCE</scope>
</reference>
<dbReference type="Pfam" id="PF13482">
    <property type="entry name" value="RNase_H_2"/>
    <property type="match status" value="1"/>
</dbReference>
<dbReference type="InterPro" id="IPR036397">
    <property type="entry name" value="RNaseH_sf"/>
</dbReference>
<reference evidence="2" key="2">
    <citation type="journal article" date="2014" name="ISME J.">
        <title>Microbial stratification in low pH oxic and suboxic macroscopic growths along an acid mine drainage.</title>
        <authorList>
            <person name="Mendez-Garcia C."/>
            <person name="Mesa V."/>
            <person name="Sprenger R.R."/>
            <person name="Richter M."/>
            <person name="Diez M.S."/>
            <person name="Solano J."/>
            <person name="Bargiela R."/>
            <person name="Golyshina O.V."/>
            <person name="Manteca A."/>
            <person name="Ramos J.L."/>
            <person name="Gallego J.R."/>
            <person name="Llorente I."/>
            <person name="Martins Dos Santos V.A."/>
            <person name="Jensen O.N."/>
            <person name="Pelaez A.I."/>
            <person name="Sanchez J."/>
            <person name="Ferrer M."/>
        </authorList>
    </citation>
    <scope>NUCLEOTIDE SEQUENCE</scope>
</reference>
<evidence type="ECO:0000259" key="1">
    <source>
        <dbReference type="Pfam" id="PF13482"/>
    </source>
</evidence>
<dbReference type="InterPro" id="IPR038720">
    <property type="entry name" value="YprB_RNase_H-like_dom"/>
</dbReference>
<dbReference type="AlphaFoldDB" id="T0Y8G4"/>
<accession>T0Y8G4</accession>
<gene>
    <name evidence="2" type="ORF">B1B_18133</name>
</gene>
<comment type="caution">
    <text evidence="2">The sequence shown here is derived from an EMBL/GenBank/DDBJ whole genome shotgun (WGS) entry which is preliminary data.</text>
</comment>
<organism evidence="2">
    <name type="scientific">mine drainage metagenome</name>
    <dbReference type="NCBI Taxonomy" id="410659"/>
    <lineage>
        <taxon>unclassified sequences</taxon>
        <taxon>metagenomes</taxon>
        <taxon>ecological metagenomes</taxon>
    </lineage>
</organism>
<protein>
    <recommendedName>
        <fullName evidence="1">YprB ribonuclease H-like domain-containing protein</fullName>
    </recommendedName>
</protein>